<dbReference type="SMART" id="SM00487">
    <property type="entry name" value="DEXDc"/>
    <property type="match status" value="1"/>
</dbReference>
<feature type="compositionally biased region" description="Low complexity" evidence="5">
    <location>
        <begin position="551"/>
        <end position="590"/>
    </location>
</feature>
<dbReference type="InterPro" id="IPR049614">
    <property type="entry name" value="HrpB_DEXH"/>
</dbReference>
<dbReference type="AlphaFoldDB" id="A0A371NTE5"/>
<name>A0A371NTE5_9MICO</name>
<feature type="domain" description="Helicase C-terminal" evidence="7">
    <location>
        <begin position="248"/>
        <end position="417"/>
    </location>
</feature>
<evidence type="ECO:0000259" key="7">
    <source>
        <dbReference type="PROSITE" id="PS51194"/>
    </source>
</evidence>
<keyword evidence="9" id="KW-1185">Reference proteome</keyword>
<feature type="domain" description="Helicase ATP-binding" evidence="6">
    <location>
        <begin position="61"/>
        <end position="221"/>
    </location>
</feature>
<dbReference type="CDD" id="cd18791">
    <property type="entry name" value="SF2_C_RHA"/>
    <property type="match status" value="1"/>
</dbReference>
<evidence type="ECO:0000313" key="9">
    <source>
        <dbReference type="Proteomes" id="UP000262172"/>
    </source>
</evidence>
<dbReference type="GO" id="GO:0016787">
    <property type="term" value="F:hydrolase activity"/>
    <property type="evidence" value="ECO:0007669"/>
    <property type="project" value="UniProtKB-KW"/>
</dbReference>
<keyword evidence="1" id="KW-0547">Nucleotide-binding</keyword>
<organism evidence="8 9">
    <name type="scientific">Microbacterium bovistercoris</name>
    <dbReference type="NCBI Taxonomy" id="2293570"/>
    <lineage>
        <taxon>Bacteria</taxon>
        <taxon>Bacillati</taxon>
        <taxon>Actinomycetota</taxon>
        <taxon>Actinomycetes</taxon>
        <taxon>Micrococcales</taxon>
        <taxon>Microbacteriaceae</taxon>
        <taxon>Microbacterium</taxon>
    </lineage>
</organism>
<dbReference type="Gene3D" id="1.20.120.1080">
    <property type="match status" value="1"/>
</dbReference>
<dbReference type="GO" id="GO:0003676">
    <property type="term" value="F:nucleic acid binding"/>
    <property type="evidence" value="ECO:0007669"/>
    <property type="project" value="InterPro"/>
</dbReference>
<dbReference type="InterPro" id="IPR048333">
    <property type="entry name" value="HA2_WH"/>
</dbReference>
<feature type="region of interest" description="Disordered" evidence="5">
    <location>
        <begin position="534"/>
        <end position="596"/>
    </location>
</feature>
<accession>A0A371NTE5</accession>
<reference evidence="8 9" key="1">
    <citation type="submission" date="2018-08" db="EMBL/GenBank/DDBJ databases">
        <title>Isolation, diversity and antifungal activity of Actinobacteria from cow dung.</title>
        <authorList>
            <person name="Ling L."/>
        </authorList>
    </citation>
    <scope>NUCLEOTIDE SEQUENCE [LARGE SCALE GENOMIC DNA]</scope>
    <source>
        <strain evidence="8 9">NEAU-LLE</strain>
    </source>
</reference>
<evidence type="ECO:0000259" key="6">
    <source>
        <dbReference type="PROSITE" id="PS51192"/>
    </source>
</evidence>
<protein>
    <submittedName>
        <fullName evidence="8">ATP-dependent helicase HrpB</fullName>
    </submittedName>
</protein>
<evidence type="ECO:0000256" key="4">
    <source>
        <dbReference type="ARBA" id="ARBA00022840"/>
    </source>
</evidence>
<dbReference type="InterPro" id="IPR001650">
    <property type="entry name" value="Helicase_C-like"/>
</dbReference>
<feature type="region of interest" description="Disordered" evidence="5">
    <location>
        <begin position="912"/>
        <end position="934"/>
    </location>
</feature>
<dbReference type="InterPro" id="IPR013689">
    <property type="entry name" value="RNA_helicase_ATP-dep_HrpB_C"/>
</dbReference>
<dbReference type="InterPro" id="IPR011545">
    <property type="entry name" value="DEAD/DEAH_box_helicase_dom"/>
</dbReference>
<dbReference type="SUPFAM" id="SSF52540">
    <property type="entry name" value="P-loop containing nucleoside triphosphate hydrolases"/>
    <property type="match status" value="1"/>
</dbReference>
<feature type="compositionally biased region" description="Basic residues" evidence="5">
    <location>
        <begin position="924"/>
        <end position="934"/>
    </location>
</feature>
<dbReference type="EMBL" id="QUAB01000044">
    <property type="protein sequence ID" value="REJ05050.1"/>
    <property type="molecule type" value="Genomic_DNA"/>
</dbReference>
<evidence type="ECO:0000313" key="8">
    <source>
        <dbReference type="EMBL" id="REJ05050.1"/>
    </source>
</evidence>
<comment type="caution">
    <text evidence="8">The sequence shown here is derived from an EMBL/GenBank/DDBJ whole genome shotgun (WGS) entry which is preliminary data.</text>
</comment>
<gene>
    <name evidence="8" type="ORF">DY023_12240</name>
</gene>
<dbReference type="GO" id="GO:0005524">
    <property type="term" value="F:ATP binding"/>
    <property type="evidence" value="ECO:0007669"/>
    <property type="project" value="UniProtKB-KW"/>
</dbReference>
<dbReference type="Pfam" id="PF04408">
    <property type="entry name" value="WHD_HA2"/>
    <property type="match status" value="1"/>
</dbReference>
<dbReference type="GO" id="GO:0004386">
    <property type="term" value="F:helicase activity"/>
    <property type="evidence" value="ECO:0007669"/>
    <property type="project" value="UniProtKB-KW"/>
</dbReference>
<proteinExistence type="predicted"/>
<keyword evidence="4" id="KW-0067">ATP-binding</keyword>
<feature type="region of interest" description="Disordered" evidence="5">
    <location>
        <begin position="1"/>
        <end position="22"/>
    </location>
</feature>
<evidence type="ECO:0000256" key="5">
    <source>
        <dbReference type="SAM" id="MobiDB-lite"/>
    </source>
</evidence>
<sequence>MHRPEEDNNGEQDTRAASVLSSRDLLSSANGSAARETGRVTFDLARIGDGLTFAGALDDLSSALDANSAVVVSAPPGTGKTTLVPPLLASRTTGRIIVTQPRRVAARAAARRLAQLDGSPLGTRVGFTVRGERSVSRDTRVEFVTAGVLLRRTLDDPGLDGVNAVVIDEVHERALETDLLIGLLGEVRELREDLVLIAMSATLDAARIAEVIGDPAPVVEHTVSAHPLTERWAPSPVPRLDERGVTRGFLDHVARTAASGARELATGDTLVFAPGAWEVAEIARRLRDEARGFDVRELHGQIPTAEQDAVIRGRARSDEPRIIVTTSLAESSLTVPGVRLVVDSCLSRFPQRDAGRGMSGLVTAGAARSSCVQRAGRATRQGPGTVIRCVDERTYAAAPARPAPEIATADLTDAALLLACWGAPGGAGLRLIDPPPEDALAEAQTVLHDLGAIDDDGRVTSEGRALARIPVDPRLARALVEGSELVGARLASEVVALLGGDFRVPEADVAAAIVTLRGGRGPDARRWAKEAERLRRFAPSSPHGSGPNGCGSAAETPATGETGASGGPSARSSGPNGCGSAAETPATGETGTSGGWVRGSVDDAGLVIGLAFPGRIARRVEHTADGAVFLLASGTRAGVRGALAGAEWLAVADVARASGRAAAGSGALIRAAAVVTEQQVERAASHLITDRVEAEFVNGRVAARRERRVGAIVRASVPVRATADEGRAAVQRALHRDGLGVFTWSDAADELRRRLALLHRAIGSPWPDMSDAALAEALDTWLGPEVDALAGGTPVGRIDLASALRRLLPWPAAAEFDALVPERIEVPSGSRIRIAYPPHDDPTARPVVAVKLQECFGWAETPRLAGGREPVLFHLLSPAGRPLAVTDDLASFWSGPYAQVRAEMRGRYPKHPWPEDPWAAAPTRHTKNRAAREG</sequence>
<dbReference type="Proteomes" id="UP000262172">
    <property type="component" value="Unassembled WGS sequence"/>
</dbReference>
<dbReference type="Gene3D" id="3.40.50.300">
    <property type="entry name" value="P-loop containing nucleotide triphosphate hydrolases"/>
    <property type="match status" value="2"/>
</dbReference>
<dbReference type="SMART" id="SM00847">
    <property type="entry name" value="HA2"/>
    <property type="match status" value="1"/>
</dbReference>
<evidence type="ECO:0000256" key="3">
    <source>
        <dbReference type="ARBA" id="ARBA00022806"/>
    </source>
</evidence>
<keyword evidence="3 8" id="KW-0347">Helicase</keyword>
<dbReference type="InterPro" id="IPR014001">
    <property type="entry name" value="Helicase_ATP-bd"/>
</dbReference>
<dbReference type="PANTHER" id="PTHR43519:SF1">
    <property type="entry name" value="ATP-DEPENDENT RNA HELICASE HRPB"/>
    <property type="match status" value="1"/>
</dbReference>
<dbReference type="PROSITE" id="PS51194">
    <property type="entry name" value="HELICASE_CTER"/>
    <property type="match status" value="1"/>
</dbReference>
<evidence type="ECO:0000256" key="2">
    <source>
        <dbReference type="ARBA" id="ARBA00022801"/>
    </source>
</evidence>
<dbReference type="InterPro" id="IPR027417">
    <property type="entry name" value="P-loop_NTPase"/>
</dbReference>
<keyword evidence="2" id="KW-0378">Hydrolase</keyword>
<dbReference type="Pfam" id="PF00271">
    <property type="entry name" value="Helicase_C"/>
    <property type="match status" value="1"/>
</dbReference>
<dbReference type="Pfam" id="PF08482">
    <property type="entry name" value="HrpB_C"/>
    <property type="match status" value="1"/>
</dbReference>
<dbReference type="PANTHER" id="PTHR43519">
    <property type="entry name" value="ATP-DEPENDENT RNA HELICASE HRPB"/>
    <property type="match status" value="1"/>
</dbReference>
<dbReference type="CDD" id="cd17990">
    <property type="entry name" value="DEXHc_HrpB"/>
    <property type="match status" value="1"/>
</dbReference>
<dbReference type="PROSITE" id="PS51192">
    <property type="entry name" value="HELICASE_ATP_BIND_1"/>
    <property type="match status" value="1"/>
</dbReference>
<dbReference type="Pfam" id="PF00270">
    <property type="entry name" value="DEAD"/>
    <property type="match status" value="1"/>
</dbReference>
<dbReference type="OrthoDB" id="9805617at2"/>
<dbReference type="SMART" id="SM00490">
    <property type="entry name" value="HELICc"/>
    <property type="match status" value="1"/>
</dbReference>
<dbReference type="InterPro" id="IPR007502">
    <property type="entry name" value="Helicase-assoc_dom"/>
</dbReference>
<evidence type="ECO:0000256" key="1">
    <source>
        <dbReference type="ARBA" id="ARBA00022741"/>
    </source>
</evidence>